<dbReference type="EMBL" id="BAAAMU010000063">
    <property type="protein sequence ID" value="GAA1660920.1"/>
    <property type="molecule type" value="Genomic_DNA"/>
</dbReference>
<dbReference type="SUPFAM" id="SSF52540">
    <property type="entry name" value="P-loop containing nucleoside triphosphate hydrolases"/>
    <property type="match status" value="1"/>
</dbReference>
<feature type="region of interest" description="Disordered" evidence="1">
    <location>
        <begin position="1008"/>
        <end position="1036"/>
    </location>
</feature>
<reference evidence="3 4" key="1">
    <citation type="journal article" date="2019" name="Int. J. Syst. Evol. Microbiol.">
        <title>The Global Catalogue of Microorganisms (GCM) 10K type strain sequencing project: providing services to taxonomists for standard genome sequencing and annotation.</title>
        <authorList>
            <consortium name="The Broad Institute Genomics Platform"/>
            <consortium name="The Broad Institute Genome Sequencing Center for Infectious Disease"/>
            <person name="Wu L."/>
            <person name="Ma J."/>
        </authorList>
    </citation>
    <scope>NUCLEOTIDE SEQUENCE [LARGE SCALE GENOMIC DNA]</scope>
    <source>
        <strain evidence="3 4">JCM 13929</strain>
    </source>
</reference>
<evidence type="ECO:0000313" key="4">
    <source>
        <dbReference type="Proteomes" id="UP001500064"/>
    </source>
</evidence>
<protein>
    <recommendedName>
        <fullName evidence="2">AAA+ ATPase domain-containing protein</fullName>
    </recommendedName>
</protein>
<proteinExistence type="predicted"/>
<comment type="caution">
    <text evidence="3">The sequence shown here is derived from an EMBL/GenBank/DDBJ whole genome shotgun (WGS) entry which is preliminary data.</text>
</comment>
<accession>A0ABN2FXI5</accession>
<dbReference type="InterPro" id="IPR054567">
    <property type="entry name" value="NNH7"/>
</dbReference>
<feature type="domain" description="AAA+ ATPase" evidence="2">
    <location>
        <begin position="315"/>
        <end position="459"/>
    </location>
</feature>
<dbReference type="InterPro" id="IPR003593">
    <property type="entry name" value="AAA+_ATPase"/>
</dbReference>
<dbReference type="Gene3D" id="3.40.50.300">
    <property type="entry name" value="P-loop containing nucleotide triphosphate hydrolases"/>
    <property type="match status" value="1"/>
</dbReference>
<sequence length="1036" mass="116058">MTYRDAVALLGGPSAITDVLDKASSMALFGLGAIDLFDARAEAVRLGDAFLRRLRDKVKGLSRYDTTQRLAAAHAVIVVTAYLDALAEVDVLRQLTPDDQRRITGTEEIGRSLLSYQAPLPTPAVPFEKLLTIVEGTYASYTVELTRFLAGLECWDRWDETTRSRLDRGLPPRARRRYEELFHRLAADFPEVACWSDRVDHQATRAEVRDLARGLEGIRRQLAAIPATRTPSDRLTALIRSNRAVLGRPSVSSTRTPPGMRIPPLEQGYINPGYRLLPWMSARSPITAEEEWAPLARRHDLDSFFVGHLTQPEATYAPLLVLGQPGAGKSVLTQVLAARLPESEFLPLRVELRDIPADADVLAQIEHGIRATLDEAMSWPEFVHAGRGALPVVLLDGFDELLQATGVNQSDYLERVVRFQEAQAERGRALAVVVTSRTAVADRARIPWGASVIRLEPFDSEQIHQWVGTWNDSNDGYFRERGLQPLPVDRVLAVRNLAGQPLLLLMLALYDADANALRLMNEDLHEAELYERLLQGFAAREIGKARTDLTDEERARAVEDALLRLSVTAFAMFNRGRQWVSEADLDADLRALLPDETSPAQDHGLRRTLTPAESVIGGFFFVRTTQALRDDQRLKTYEFLHATFGEYLVARLVVRELADMAEELAFAGSRRRPARPDDAFLHALLSFAALTVRAPIVDFLRYGLATAVPPDRRALLTRHLCELFAGSLMERPGSPYDAYQPVRAEATLRYATHSANLLLLAVLSAGEPVTGTDLFGTAQPEQANERWRRISRLWHAQLSRAEWDALTRTIRIRHFVSGRSRMMTAAFERDPVIDSRDLAFFTWPDGEDEGRAESPYRIRSSNSVWMREIAFRDDTTLAHLFIALLPYQAEVDDGALGANPRSRVADLLTLLLRRAPDTRAYMRALALPPTRQYVDRVLRQLEVDAHHLPYADVLFILNQAGVWWQPPDRLENVLRVLRSRPNPNPGVLAEMEELLVHWKAKDEAGFWPLPDPEITPVSPGDLTGDGQSEPTPPGIP</sequence>
<dbReference type="Proteomes" id="UP001500064">
    <property type="component" value="Unassembled WGS sequence"/>
</dbReference>
<dbReference type="InterPro" id="IPR027417">
    <property type="entry name" value="P-loop_NTPase"/>
</dbReference>
<organism evidence="3 4">
    <name type="scientific">Nonomuraea maheshkhaliensis</name>
    <dbReference type="NCBI Taxonomy" id="419590"/>
    <lineage>
        <taxon>Bacteria</taxon>
        <taxon>Bacillati</taxon>
        <taxon>Actinomycetota</taxon>
        <taxon>Actinomycetes</taxon>
        <taxon>Streptosporangiales</taxon>
        <taxon>Streptosporangiaceae</taxon>
        <taxon>Nonomuraea</taxon>
    </lineage>
</organism>
<dbReference type="SMART" id="SM00382">
    <property type="entry name" value="AAA"/>
    <property type="match status" value="1"/>
</dbReference>
<name>A0ABN2FXI5_9ACTN</name>
<dbReference type="Pfam" id="PF22738">
    <property type="entry name" value="NNH7"/>
    <property type="match status" value="1"/>
</dbReference>
<keyword evidence="4" id="KW-1185">Reference proteome</keyword>
<gene>
    <name evidence="3" type="ORF">GCM10009733_068380</name>
</gene>
<evidence type="ECO:0000259" key="2">
    <source>
        <dbReference type="SMART" id="SM00382"/>
    </source>
</evidence>
<evidence type="ECO:0000313" key="3">
    <source>
        <dbReference type="EMBL" id="GAA1660920.1"/>
    </source>
</evidence>
<evidence type="ECO:0000256" key="1">
    <source>
        <dbReference type="SAM" id="MobiDB-lite"/>
    </source>
</evidence>